<evidence type="ECO:0000256" key="1">
    <source>
        <dbReference type="ARBA" id="ARBA00001192"/>
    </source>
</evidence>
<dbReference type="GO" id="GO:0102721">
    <property type="term" value="F:ubiquinol:oxygen oxidoreductase activity"/>
    <property type="evidence" value="ECO:0007669"/>
    <property type="project" value="UniProtKB-EC"/>
</dbReference>
<keyword evidence="17" id="KW-1185">Reference proteome</keyword>
<dbReference type="GO" id="GO:0010230">
    <property type="term" value="P:alternative respiration"/>
    <property type="evidence" value="ECO:0007669"/>
    <property type="project" value="TreeGrafter"/>
</dbReference>
<dbReference type="AlphaFoldDB" id="A0AAW1QG34"/>
<keyword evidence="12 13" id="KW-0472">Membrane</keyword>
<dbReference type="GO" id="GO:0005739">
    <property type="term" value="C:mitochondrion"/>
    <property type="evidence" value="ECO:0007669"/>
    <property type="project" value="TreeGrafter"/>
</dbReference>
<reference evidence="16 17" key="1">
    <citation type="journal article" date="2024" name="Nat. Commun.">
        <title>Phylogenomics reveals the evolutionary origins of lichenization in chlorophyte algae.</title>
        <authorList>
            <person name="Puginier C."/>
            <person name="Libourel C."/>
            <person name="Otte J."/>
            <person name="Skaloud P."/>
            <person name="Haon M."/>
            <person name="Grisel S."/>
            <person name="Petersen M."/>
            <person name="Berrin J.G."/>
            <person name="Delaux P.M."/>
            <person name="Dal Grande F."/>
            <person name="Keller J."/>
        </authorList>
    </citation>
    <scope>NUCLEOTIDE SEQUENCE [LARGE SCALE GENOMIC DNA]</scope>
    <source>
        <strain evidence="16 17">SAG 2043</strain>
    </source>
</reference>
<protein>
    <recommendedName>
        <fullName evidence="13">Ubiquinol oxidase</fullName>
        <ecNumber evidence="13">1.10.3.11</ecNumber>
    </recommendedName>
</protein>
<keyword evidence="8 13" id="KW-0249">Electron transport</keyword>
<evidence type="ECO:0000256" key="2">
    <source>
        <dbReference type="ARBA" id="ARBA00004370"/>
    </source>
</evidence>
<evidence type="ECO:0000256" key="12">
    <source>
        <dbReference type="ARBA" id="ARBA00023136"/>
    </source>
</evidence>
<dbReference type="Pfam" id="PF01786">
    <property type="entry name" value="AOX"/>
    <property type="match status" value="1"/>
</dbReference>
<evidence type="ECO:0000256" key="10">
    <source>
        <dbReference type="ARBA" id="ARBA00023002"/>
    </source>
</evidence>
<proteinExistence type="inferred from homology"/>
<evidence type="ECO:0000256" key="4">
    <source>
        <dbReference type="ARBA" id="ARBA00022448"/>
    </source>
</evidence>
<evidence type="ECO:0000256" key="6">
    <source>
        <dbReference type="ARBA" id="ARBA00022692"/>
    </source>
</evidence>
<dbReference type="InterPro" id="IPR002680">
    <property type="entry name" value="AOX"/>
</dbReference>
<comment type="subcellular location">
    <subcellularLocation>
        <location evidence="2">Membrane</location>
    </subcellularLocation>
</comment>
<gene>
    <name evidence="16" type="ORF">WJX72_009421</name>
</gene>
<evidence type="ECO:0000313" key="17">
    <source>
        <dbReference type="Proteomes" id="UP001489004"/>
    </source>
</evidence>
<evidence type="ECO:0000256" key="7">
    <source>
        <dbReference type="ARBA" id="ARBA00022723"/>
    </source>
</evidence>
<dbReference type="PANTHER" id="PTHR31803:SF19">
    <property type="entry name" value="UBIQUINOL OXIDASE"/>
    <property type="match status" value="1"/>
</dbReference>
<dbReference type="Gene3D" id="1.20.1260.140">
    <property type="entry name" value="Alternative oxidase"/>
    <property type="match status" value="1"/>
</dbReference>
<dbReference type="GO" id="GO:0046872">
    <property type="term" value="F:metal ion binding"/>
    <property type="evidence" value="ECO:0007669"/>
    <property type="project" value="UniProtKB-UniRule"/>
</dbReference>
<keyword evidence="10 13" id="KW-0560">Oxidoreductase</keyword>
<evidence type="ECO:0000256" key="15">
    <source>
        <dbReference type="SAM" id="Phobius"/>
    </source>
</evidence>
<name>A0AAW1QG34_9CHLO</name>
<keyword evidence="7 13" id="KW-0479">Metal-binding</keyword>
<evidence type="ECO:0000256" key="8">
    <source>
        <dbReference type="ARBA" id="ARBA00022982"/>
    </source>
</evidence>
<feature type="region of interest" description="Disordered" evidence="14">
    <location>
        <begin position="52"/>
        <end position="87"/>
    </location>
</feature>
<evidence type="ECO:0000256" key="11">
    <source>
        <dbReference type="ARBA" id="ARBA00023004"/>
    </source>
</evidence>
<organism evidence="16 17">
    <name type="scientific">[Myrmecia] bisecta</name>
    <dbReference type="NCBI Taxonomy" id="41462"/>
    <lineage>
        <taxon>Eukaryota</taxon>
        <taxon>Viridiplantae</taxon>
        <taxon>Chlorophyta</taxon>
        <taxon>core chlorophytes</taxon>
        <taxon>Trebouxiophyceae</taxon>
        <taxon>Trebouxiales</taxon>
        <taxon>Trebouxiaceae</taxon>
        <taxon>Myrmecia</taxon>
    </lineage>
</organism>
<evidence type="ECO:0000256" key="9">
    <source>
        <dbReference type="ARBA" id="ARBA00022989"/>
    </source>
</evidence>
<dbReference type="GO" id="GO:0106292">
    <property type="term" value="F:superoxide-generating NADPH oxidase activity"/>
    <property type="evidence" value="ECO:0007669"/>
    <property type="project" value="UniProtKB-ARBA"/>
</dbReference>
<evidence type="ECO:0000256" key="14">
    <source>
        <dbReference type="SAM" id="MobiDB-lite"/>
    </source>
</evidence>
<dbReference type="Proteomes" id="UP001489004">
    <property type="component" value="Unassembled WGS sequence"/>
</dbReference>
<dbReference type="PANTHER" id="PTHR31803">
    <property type="entry name" value="ALTERNATIVE OXIDASE"/>
    <property type="match status" value="1"/>
</dbReference>
<dbReference type="EC" id="1.10.3.11" evidence="13"/>
<dbReference type="GO" id="GO:0098803">
    <property type="term" value="C:respiratory chain complex"/>
    <property type="evidence" value="ECO:0007669"/>
    <property type="project" value="UniProtKB-UniRule"/>
</dbReference>
<keyword evidence="6 13" id="KW-0812">Transmembrane</keyword>
<dbReference type="EMBL" id="JALJOR010000003">
    <property type="protein sequence ID" value="KAK9820361.1"/>
    <property type="molecule type" value="Genomic_DNA"/>
</dbReference>
<evidence type="ECO:0000256" key="5">
    <source>
        <dbReference type="ARBA" id="ARBA00022660"/>
    </source>
</evidence>
<sequence>MAAPAIQGLPLAARRPAAAIGSRPAASSSAPLARRLPHRRLCTRQQSLITYAKQTTQPSEQASRNSKAGSSNGATNGRSPMLESTDLHADSDDEGCDVFLDSTGQVMEVMCCDYGFRSGFGRLYQGQVGEIPKSFFALGMANFAKEFKQLRRSVRFDEYNQISKKNPATNPISKATGAVAKKVVQGLAFADRRLEAVGVLSEIKDKQQYPDEAYKGQGKGDGELTDDCSDVRSQLAKLHLNDAAVWRKEKARPHVASPWYIRGAYLALCIGLDLIYANRPIQRFWFLETVARMPYFSYISMLHLYESLGWWRAGAELRKVHFAEEWNELHHLQIMESLGGDQLWIDRFLAQHAAVFYFWVIIVFFIFSPKLAYNFSELVEGHATDTYEQFAEENKELLTSLPPPLVALEYYKAGDLYMFDMFQTSKESRAEPRRPACNNLYDVFCNIRDDESEHVKTMKSCQDYSIVAELAGRKDAVTMKDPERQGIKDMDETKLD</sequence>
<keyword evidence="9 15" id="KW-1133">Transmembrane helix</keyword>
<dbReference type="InterPro" id="IPR038659">
    <property type="entry name" value="AOX_sf"/>
</dbReference>
<comment type="cofactor">
    <cofactor evidence="13">
        <name>Fe cation</name>
        <dbReference type="ChEBI" id="CHEBI:24875"/>
    </cofactor>
    <text evidence="13">Binds 2 iron ions per subunit.</text>
</comment>
<dbReference type="CDD" id="cd01053">
    <property type="entry name" value="AOX"/>
    <property type="match status" value="1"/>
</dbReference>
<keyword evidence="4" id="KW-0813">Transport</keyword>
<evidence type="ECO:0000313" key="16">
    <source>
        <dbReference type="EMBL" id="KAK9820361.1"/>
    </source>
</evidence>
<keyword evidence="11 13" id="KW-0408">Iron</keyword>
<feature type="transmembrane region" description="Helical" evidence="15">
    <location>
        <begin position="348"/>
        <end position="367"/>
    </location>
</feature>
<comment type="catalytic activity">
    <reaction evidence="1 13">
        <text>2 a ubiquinol + O2 = 2 a ubiquinone + 2 H2O</text>
        <dbReference type="Rhea" id="RHEA:30255"/>
        <dbReference type="Rhea" id="RHEA-COMP:9565"/>
        <dbReference type="Rhea" id="RHEA-COMP:9566"/>
        <dbReference type="ChEBI" id="CHEBI:15377"/>
        <dbReference type="ChEBI" id="CHEBI:15379"/>
        <dbReference type="ChEBI" id="CHEBI:16389"/>
        <dbReference type="ChEBI" id="CHEBI:17976"/>
        <dbReference type="EC" id="1.10.3.11"/>
    </reaction>
</comment>
<evidence type="ECO:0000256" key="3">
    <source>
        <dbReference type="ARBA" id="ARBA00008388"/>
    </source>
</evidence>
<dbReference type="GO" id="GO:0016020">
    <property type="term" value="C:membrane"/>
    <property type="evidence" value="ECO:0007669"/>
    <property type="project" value="UniProtKB-SubCell"/>
</dbReference>
<keyword evidence="5 13" id="KW-0679">Respiratory chain</keyword>
<feature type="compositionally biased region" description="Polar residues" evidence="14">
    <location>
        <begin position="52"/>
        <end position="78"/>
    </location>
</feature>
<accession>A0AAW1QG34</accession>
<comment type="similarity">
    <text evidence="3 13">Belongs to the alternative oxidase family.</text>
</comment>
<comment type="caution">
    <text evidence="16">The sequence shown here is derived from an EMBL/GenBank/DDBJ whole genome shotgun (WGS) entry which is preliminary data.</text>
</comment>
<evidence type="ECO:0000256" key="13">
    <source>
        <dbReference type="RuleBase" id="RU003779"/>
    </source>
</evidence>
<dbReference type="GO" id="GO:0009916">
    <property type="term" value="F:alternative oxidase activity"/>
    <property type="evidence" value="ECO:0007669"/>
    <property type="project" value="UniProtKB-UniRule"/>
</dbReference>